<dbReference type="EnsemblMetazoa" id="GPPI014283-RA">
    <property type="protein sequence ID" value="GPPI014283-PA"/>
    <property type="gene ID" value="GPPI014283"/>
</dbReference>
<feature type="compositionally biased region" description="Polar residues" evidence="1">
    <location>
        <begin position="102"/>
        <end position="121"/>
    </location>
</feature>
<dbReference type="AlphaFoldDB" id="A0A1B0AZX4"/>
<dbReference type="VEuPathDB" id="VectorBase:GPPI014283"/>
<name>A0A1B0AZX4_9MUSC</name>
<evidence type="ECO:0000313" key="2">
    <source>
        <dbReference type="EnsemblMetazoa" id="GPPI014283-PA"/>
    </source>
</evidence>
<dbReference type="EMBL" id="JXJN01006483">
    <property type="status" value="NOT_ANNOTATED_CDS"/>
    <property type="molecule type" value="Genomic_DNA"/>
</dbReference>
<organism evidence="2 3">
    <name type="scientific">Glossina palpalis gambiensis</name>
    <dbReference type="NCBI Taxonomy" id="67801"/>
    <lineage>
        <taxon>Eukaryota</taxon>
        <taxon>Metazoa</taxon>
        <taxon>Ecdysozoa</taxon>
        <taxon>Arthropoda</taxon>
        <taxon>Hexapoda</taxon>
        <taxon>Insecta</taxon>
        <taxon>Pterygota</taxon>
        <taxon>Neoptera</taxon>
        <taxon>Endopterygota</taxon>
        <taxon>Diptera</taxon>
        <taxon>Brachycera</taxon>
        <taxon>Muscomorpha</taxon>
        <taxon>Hippoboscoidea</taxon>
        <taxon>Glossinidae</taxon>
        <taxon>Glossina</taxon>
    </lineage>
</organism>
<reference evidence="3" key="1">
    <citation type="submission" date="2015-01" db="EMBL/GenBank/DDBJ databases">
        <authorList>
            <person name="Aksoy S."/>
            <person name="Warren W."/>
            <person name="Wilson R.K."/>
        </authorList>
    </citation>
    <scope>NUCLEOTIDE SEQUENCE [LARGE SCALE GENOMIC DNA]</scope>
    <source>
        <strain evidence="3">IAEA</strain>
    </source>
</reference>
<evidence type="ECO:0000256" key="1">
    <source>
        <dbReference type="SAM" id="MobiDB-lite"/>
    </source>
</evidence>
<accession>A0A1B0AZX4</accession>
<feature type="region of interest" description="Disordered" evidence="1">
    <location>
        <begin position="102"/>
        <end position="122"/>
    </location>
</feature>
<evidence type="ECO:0000313" key="3">
    <source>
        <dbReference type="Proteomes" id="UP000092460"/>
    </source>
</evidence>
<keyword evidence="3" id="KW-1185">Reference proteome</keyword>
<protein>
    <submittedName>
        <fullName evidence="2">Uncharacterized protein</fullName>
    </submittedName>
</protein>
<dbReference type="Proteomes" id="UP000092460">
    <property type="component" value="Unassembled WGS sequence"/>
</dbReference>
<reference evidence="2" key="2">
    <citation type="submission" date="2020-05" db="UniProtKB">
        <authorList>
            <consortium name="EnsemblMetazoa"/>
        </authorList>
    </citation>
    <scope>IDENTIFICATION</scope>
    <source>
        <strain evidence="2">IAEA</strain>
    </source>
</reference>
<proteinExistence type="predicted"/>
<sequence length="131" mass="14542">MCFIILNVYQVLSFDNVFVNYKLAPPAVQFSESLNSPLEALTTEVEVTLANGPTDRIMSLVPNALDDVILGLTFLKAFKAVISIADLSTTLDNPFKHYSVANRPTSQERLSEQSGARTYSKCNHRAYNPEL</sequence>